<organism evidence="4 5">
    <name type="scientific">Pelobates cultripes</name>
    <name type="common">Western spadefoot toad</name>
    <dbReference type="NCBI Taxonomy" id="61616"/>
    <lineage>
        <taxon>Eukaryota</taxon>
        <taxon>Metazoa</taxon>
        <taxon>Chordata</taxon>
        <taxon>Craniata</taxon>
        <taxon>Vertebrata</taxon>
        <taxon>Euteleostomi</taxon>
        <taxon>Amphibia</taxon>
        <taxon>Batrachia</taxon>
        <taxon>Anura</taxon>
        <taxon>Pelobatoidea</taxon>
        <taxon>Pelobatidae</taxon>
        <taxon>Pelobates</taxon>
    </lineage>
</organism>
<accession>A0AAD1T103</accession>
<feature type="domain" description="HMG box" evidence="3">
    <location>
        <begin position="334"/>
        <end position="402"/>
    </location>
</feature>
<dbReference type="PANTHER" id="PTHR47658:SF1">
    <property type="entry name" value="MEIOSIS INITIATOR PROTEIN"/>
    <property type="match status" value="1"/>
</dbReference>
<evidence type="ECO:0000256" key="1">
    <source>
        <dbReference type="PROSITE-ProRule" id="PRU00267"/>
    </source>
</evidence>
<evidence type="ECO:0000259" key="3">
    <source>
        <dbReference type="PROSITE" id="PS50118"/>
    </source>
</evidence>
<feature type="region of interest" description="Disordered" evidence="2">
    <location>
        <begin position="48"/>
        <end position="76"/>
    </location>
</feature>
<feature type="region of interest" description="Disordered" evidence="2">
    <location>
        <begin position="284"/>
        <end position="326"/>
    </location>
</feature>
<dbReference type="Gene3D" id="1.10.30.10">
    <property type="entry name" value="High mobility group box domain"/>
    <property type="match status" value="1"/>
</dbReference>
<protein>
    <recommendedName>
        <fullName evidence="3">HMG box domain-containing protein</fullName>
    </recommendedName>
</protein>
<reference evidence="4" key="1">
    <citation type="submission" date="2022-03" db="EMBL/GenBank/DDBJ databases">
        <authorList>
            <person name="Alioto T."/>
            <person name="Alioto T."/>
            <person name="Gomez Garrido J."/>
        </authorList>
    </citation>
    <scope>NUCLEOTIDE SEQUENCE</scope>
</reference>
<dbReference type="AlphaFoldDB" id="A0AAD1T103"/>
<proteinExistence type="predicted"/>
<dbReference type="GO" id="GO:0003677">
    <property type="term" value="F:DNA binding"/>
    <property type="evidence" value="ECO:0007669"/>
    <property type="project" value="UniProtKB-UniRule"/>
</dbReference>
<feature type="region of interest" description="Disordered" evidence="2">
    <location>
        <begin position="239"/>
        <end position="266"/>
    </location>
</feature>
<feature type="compositionally biased region" description="Low complexity" evidence="2">
    <location>
        <begin position="244"/>
        <end position="256"/>
    </location>
</feature>
<evidence type="ECO:0000313" key="4">
    <source>
        <dbReference type="EMBL" id="CAH2314746.1"/>
    </source>
</evidence>
<dbReference type="PANTHER" id="PTHR47658">
    <property type="entry name" value="HIGH MOBILITY GROUP B PROTEIN 12-RELATED"/>
    <property type="match status" value="1"/>
</dbReference>
<dbReference type="GO" id="GO:0005634">
    <property type="term" value="C:nucleus"/>
    <property type="evidence" value="ECO:0007669"/>
    <property type="project" value="UniProtKB-UniRule"/>
</dbReference>
<feature type="DNA-binding region" description="HMG box" evidence="1">
    <location>
        <begin position="334"/>
        <end position="402"/>
    </location>
</feature>
<dbReference type="Proteomes" id="UP001295444">
    <property type="component" value="Chromosome 09"/>
</dbReference>
<gene>
    <name evidence="4" type="ORF">PECUL_23A019267</name>
</gene>
<dbReference type="SUPFAM" id="SSF47095">
    <property type="entry name" value="HMG-box"/>
    <property type="match status" value="1"/>
</dbReference>
<dbReference type="EMBL" id="OW240920">
    <property type="protein sequence ID" value="CAH2314746.1"/>
    <property type="molecule type" value="Genomic_DNA"/>
</dbReference>
<dbReference type="InterPro" id="IPR036910">
    <property type="entry name" value="HMG_box_dom_sf"/>
</dbReference>
<sequence>MESERGFLPDDLKLQWAWPRKVSPAHSVFPALSVAPLSLRAHETKRQTPAGPHQIAHTVPPTHCVSDRRGSSISSTRRSDLKMLEHTGAHLEQLTQVDAPYVFNNIYCTNVERRQLDLEELAKVLPGGSRPQHDAQSLLLQVLSYIEFLQSRIQDVQKCLVPSETPRECCGTALQSRKRLLMNGCKETEQINSWDDAACGVKHAEDPKNYYEQETEETVRGGAKADLSQRLAQKASPAFTLDHSYQSQSENSSGSGTWKHTQQPQYEIKTEVEGGIRNIQFQNKRKECGEKRRQKEGIPNPSNWDNKAFPNTMRCPGKRNKRRPNSLSRLQRLRKKCVNGFIMFCQLNRKLYLSAHPGTASTEATKELAELWREMSALERRPYCIRAYQFSVLHDRLVKKGSSGILHGSL</sequence>
<dbReference type="CDD" id="cd21977">
    <property type="entry name" value="HMG-box_BHMG1"/>
    <property type="match status" value="1"/>
</dbReference>
<name>A0AAD1T103_PELCU</name>
<evidence type="ECO:0000313" key="5">
    <source>
        <dbReference type="Proteomes" id="UP001295444"/>
    </source>
</evidence>
<evidence type="ECO:0000256" key="2">
    <source>
        <dbReference type="SAM" id="MobiDB-lite"/>
    </source>
</evidence>
<dbReference type="Pfam" id="PF00505">
    <property type="entry name" value="HMG_box"/>
    <property type="match status" value="1"/>
</dbReference>
<keyword evidence="1" id="KW-0238">DNA-binding</keyword>
<keyword evidence="1" id="KW-0539">Nucleus</keyword>
<feature type="compositionally biased region" description="Basic and acidic residues" evidence="2">
    <location>
        <begin position="284"/>
        <end position="296"/>
    </location>
</feature>
<dbReference type="SMART" id="SM00398">
    <property type="entry name" value="HMG"/>
    <property type="match status" value="1"/>
</dbReference>
<keyword evidence="5" id="KW-1185">Reference proteome</keyword>
<dbReference type="PROSITE" id="PS50118">
    <property type="entry name" value="HMG_BOX_2"/>
    <property type="match status" value="1"/>
</dbReference>
<dbReference type="InterPro" id="IPR009071">
    <property type="entry name" value="HMG_box_dom"/>
</dbReference>